<dbReference type="GO" id="GO:0004519">
    <property type="term" value="F:endonuclease activity"/>
    <property type="evidence" value="ECO:0007669"/>
    <property type="project" value="InterPro"/>
</dbReference>
<dbReference type="RefSeq" id="WP_188978943.1">
    <property type="nucleotide sequence ID" value="NZ_BMPD01000005.1"/>
</dbReference>
<dbReference type="InterPro" id="IPR036390">
    <property type="entry name" value="WH_DNA-bd_sf"/>
</dbReference>
<dbReference type="GO" id="GO:0003676">
    <property type="term" value="F:nucleic acid binding"/>
    <property type="evidence" value="ECO:0007669"/>
    <property type="project" value="InterPro"/>
</dbReference>
<dbReference type="SMART" id="SM00507">
    <property type="entry name" value="HNHc"/>
    <property type="match status" value="1"/>
</dbReference>
<dbReference type="OrthoDB" id="11472at2157"/>
<evidence type="ECO:0000313" key="3">
    <source>
        <dbReference type="Proteomes" id="UP000614221"/>
    </source>
</evidence>
<dbReference type="InterPro" id="IPR003615">
    <property type="entry name" value="HNH_nuc"/>
</dbReference>
<reference evidence="2" key="2">
    <citation type="submission" date="2020-09" db="EMBL/GenBank/DDBJ databases">
        <authorList>
            <person name="Sun Q."/>
            <person name="Ohkuma M."/>
        </authorList>
    </citation>
    <scope>NUCLEOTIDE SEQUENCE</scope>
    <source>
        <strain evidence="2">JCM 19018</strain>
    </source>
</reference>
<dbReference type="Gene3D" id="1.10.30.50">
    <property type="match status" value="1"/>
</dbReference>
<organism evidence="2 3">
    <name type="scientific">Haloarcula sebkhae</name>
    <dbReference type="NCBI Taxonomy" id="932660"/>
    <lineage>
        <taxon>Archaea</taxon>
        <taxon>Methanobacteriati</taxon>
        <taxon>Methanobacteriota</taxon>
        <taxon>Stenosarchaea group</taxon>
        <taxon>Halobacteria</taxon>
        <taxon>Halobacteriales</taxon>
        <taxon>Haloarculaceae</taxon>
        <taxon>Haloarcula</taxon>
    </lineage>
</organism>
<dbReference type="PANTHER" id="PTHR33877">
    <property type="entry name" value="SLL1193 PROTEIN"/>
    <property type="match status" value="1"/>
</dbReference>
<sequence length="213" mass="24800">MSDDASVESRDGGEWRLARAQALRRDQYRCQHCDRREGKWGTDLHVHHIQPTRKGGSHELENLVTLCNSCHNRLHGRYGDEDKLPPKLLEEDRATLGFTDTRIDRSELSDCANEIIDILQSRGPTQLKDIVERSEYSRGYINTEIQRIKSLNYVCRVSRGVYAYVTTLEYRRLLEQDADEYGRRQVSVWNPGVQQDLGEYIDNWTSDDPREES</sequence>
<reference evidence="2" key="1">
    <citation type="journal article" date="2014" name="Int. J. Syst. Evol. Microbiol.">
        <title>Complete genome sequence of Corynebacterium casei LMG S-19264T (=DSM 44701T), isolated from a smear-ripened cheese.</title>
        <authorList>
            <consortium name="US DOE Joint Genome Institute (JGI-PGF)"/>
            <person name="Walter F."/>
            <person name="Albersmeier A."/>
            <person name="Kalinowski J."/>
            <person name="Ruckert C."/>
        </authorList>
    </citation>
    <scope>NUCLEOTIDE SEQUENCE</scope>
    <source>
        <strain evidence="2">JCM 19018</strain>
    </source>
</reference>
<dbReference type="AlphaFoldDB" id="A0A830F0Z7"/>
<accession>A0A830F0Z7</accession>
<dbReference type="InterPro" id="IPR002711">
    <property type="entry name" value="HNH"/>
</dbReference>
<proteinExistence type="predicted"/>
<dbReference type="InterPro" id="IPR052892">
    <property type="entry name" value="NA-targeting_endonuclease"/>
</dbReference>
<dbReference type="EMBL" id="BMPD01000005">
    <property type="protein sequence ID" value="GGK74406.1"/>
    <property type="molecule type" value="Genomic_DNA"/>
</dbReference>
<dbReference type="GO" id="GO:0008270">
    <property type="term" value="F:zinc ion binding"/>
    <property type="evidence" value="ECO:0007669"/>
    <property type="project" value="InterPro"/>
</dbReference>
<comment type="caution">
    <text evidence="2">The sequence shown here is derived from an EMBL/GenBank/DDBJ whole genome shotgun (WGS) entry which is preliminary data.</text>
</comment>
<dbReference type="SUPFAM" id="SSF46785">
    <property type="entry name" value="Winged helix' DNA-binding domain"/>
    <property type="match status" value="1"/>
</dbReference>
<dbReference type="PANTHER" id="PTHR33877:SF2">
    <property type="entry name" value="OS07G0170200 PROTEIN"/>
    <property type="match status" value="1"/>
</dbReference>
<gene>
    <name evidence="2" type="ORF">GCM10009067_28280</name>
</gene>
<dbReference type="Proteomes" id="UP000614221">
    <property type="component" value="Unassembled WGS sequence"/>
</dbReference>
<name>A0A830F0Z7_9EURY</name>
<dbReference type="Pfam" id="PF01844">
    <property type="entry name" value="HNH"/>
    <property type="match status" value="1"/>
</dbReference>
<evidence type="ECO:0000313" key="2">
    <source>
        <dbReference type="EMBL" id="GGK74406.1"/>
    </source>
</evidence>
<dbReference type="CDD" id="cd00085">
    <property type="entry name" value="HNHc"/>
    <property type="match status" value="1"/>
</dbReference>
<feature type="domain" description="HNH nuclease" evidence="1">
    <location>
        <begin position="17"/>
        <end position="72"/>
    </location>
</feature>
<evidence type="ECO:0000259" key="1">
    <source>
        <dbReference type="SMART" id="SM00507"/>
    </source>
</evidence>
<protein>
    <recommendedName>
        <fullName evidence="1">HNH nuclease domain-containing protein</fullName>
    </recommendedName>
</protein>